<evidence type="ECO:0000313" key="3">
    <source>
        <dbReference type="Proteomes" id="UP001164803"/>
    </source>
</evidence>
<keyword evidence="1" id="KW-0732">Signal</keyword>
<proteinExistence type="predicted"/>
<reference evidence="2" key="1">
    <citation type="submission" date="2022-08" db="EMBL/GenBank/DDBJ databases">
        <title>Alicyclobacillus dauci DSM2870, complete genome.</title>
        <authorList>
            <person name="Wang Q."/>
            <person name="Cai R."/>
            <person name="Wang Z."/>
        </authorList>
    </citation>
    <scope>NUCLEOTIDE SEQUENCE</scope>
    <source>
        <strain evidence="2">DSM 28700</strain>
    </source>
</reference>
<gene>
    <name evidence="2" type="ORF">NZD86_07140</name>
</gene>
<dbReference type="SUPFAM" id="SSF117281">
    <property type="entry name" value="Kelch motif"/>
    <property type="match status" value="1"/>
</dbReference>
<feature type="signal peptide" evidence="1">
    <location>
        <begin position="1"/>
        <end position="26"/>
    </location>
</feature>
<organism evidence="2 3">
    <name type="scientific">Alicyclobacillus dauci</name>
    <dbReference type="NCBI Taxonomy" id="1475485"/>
    <lineage>
        <taxon>Bacteria</taxon>
        <taxon>Bacillati</taxon>
        <taxon>Bacillota</taxon>
        <taxon>Bacilli</taxon>
        <taxon>Bacillales</taxon>
        <taxon>Alicyclobacillaceae</taxon>
        <taxon>Alicyclobacillus</taxon>
    </lineage>
</organism>
<protein>
    <submittedName>
        <fullName evidence="2">Uncharacterized protein</fullName>
    </submittedName>
</protein>
<accession>A0ABY6Z7M4</accession>
<feature type="chain" id="PRO_5045583479" evidence="1">
    <location>
        <begin position="27"/>
        <end position="326"/>
    </location>
</feature>
<sequence length="326" mass="35487">MKLKRVMVSLVTIASFIVSTGTPVMANTSTSSVTSSANIEGLNLSKLKGLVAVDDSVLGSAPWEFDGSKWVKVPAIKESMPDFHHIGGKLYSIGQNQSDQGCLYVLNGLSWKAVGNPGPKNSSFFGLIQLKGQFYTSEYDGEKYDGVYELKGSKWTLLGSPLQFPSTPVVYNNHIYVHALKGVYEWTGSKWSLIGHIPDNVNYTGELAVVNGKLLVNDGTPYEWNGKAWSEVGHLLNDKGWGSNNPLSAGNMISYNGKLTVGTENGELWQWDGKSWTSLQTPTVIKYFYTENVNGVLVGAADTGIYALNGSDWIQIGSIANSYISY</sequence>
<evidence type="ECO:0000256" key="1">
    <source>
        <dbReference type="SAM" id="SignalP"/>
    </source>
</evidence>
<dbReference type="EMBL" id="CP104064">
    <property type="protein sequence ID" value="WAH38249.1"/>
    <property type="molecule type" value="Genomic_DNA"/>
</dbReference>
<name>A0ABY6Z7M4_9BACL</name>
<keyword evidence="3" id="KW-1185">Reference proteome</keyword>
<dbReference type="RefSeq" id="WP_268045814.1">
    <property type="nucleotide sequence ID" value="NZ_CP104064.1"/>
</dbReference>
<evidence type="ECO:0000313" key="2">
    <source>
        <dbReference type="EMBL" id="WAH38249.1"/>
    </source>
</evidence>
<dbReference type="Proteomes" id="UP001164803">
    <property type="component" value="Chromosome"/>
</dbReference>
<dbReference type="InterPro" id="IPR015915">
    <property type="entry name" value="Kelch-typ_b-propeller"/>
</dbReference>